<name>A0A9X1Y1G8_9BACL</name>
<gene>
    <name evidence="1" type="ORF">M0651_18555</name>
</gene>
<dbReference type="Proteomes" id="UP001139534">
    <property type="component" value="Unassembled WGS sequence"/>
</dbReference>
<comment type="caution">
    <text evidence="1">The sequence shown here is derived from an EMBL/GenBank/DDBJ whole genome shotgun (WGS) entry which is preliminary data.</text>
</comment>
<organism evidence="1 2">
    <name type="scientific">Paenibacillus mellifer</name>
    <dbReference type="NCBI Taxonomy" id="2937794"/>
    <lineage>
        <taxon>Bacteria</taxon>
        <taxon>Bacillati</taxon>
        <taxon>Bacillota</taxon>
        <taxon>Bacilli</taxon>
        <taxon>Bacillales</taxon>
        <taxon>Paenibacillaceae</taxon>
        <taxon>Paenibacillus</taxon>
    </lineage>
</organism>
<evidence type="ECO:0000313" key="2">
    <source>
        <dbReference type="Proteomes" id="UP001139534"/>
    </source>
</evidence>
<dbReference type="AlphaFoldDB" id="A0A9X1Y1G8"/>
<reference evidence="1" key="1">
    <citation type="submission" date="2022-04" db="EMBL/GenBank/DDBJ databases">
        <authorList>
            <person name="Seo M.-J."/>
        </authorList>
    </citation>
    <scope>NUCLEOTIDE SEQUENCE</scope>
    <source>
        <strain evidence="1">MBLB2552</strain>
    </source>
</reference>
<proteinExistence type="predicted"/>
<evidence type="ECO:0000313" key="1">
    <source>
        <dbReference type="EMBL" id="MCK8489177.1"/>
    </source>
</evidence>
<protein>
    <submittedName>
        <fullName evidence="1">Uncharacterized protein</fullName>
    </submittedName>
</protein>
<sequence>MQSFVKRMEEIDVEISTLSQLKAYIHDFLNAMIAHGITQISALPLLYEMAETELVSSPKPDLSMETLNNITDKMARPLDTDIVTLPSMEVVTSVRSDNGKSETESFWDWLSANQIPFGKPGSRTMFEYQRDEELVMMQKLPDHISALVQLSDSAEDLPFECKEFPGGLFATSSAYADEDLGSLQYRMLQSFDDNPNFEVDYLHNGSLRHEALIEAVLSPENHRERIHIYIPVRQRKPNFVDYPDFEMTMWISYEEIEKANPILREYKVIFADLRPPF</sequence>
<accession>A0A9X1Y1G8</accession>
<keyword evidence="2" id="KW-1185">Reference proteome</keyword>
<dbReference type="RefSeq" id="WP_248553213.1">
    <property type="nucleotide sequence ID" value="NZ_JALPRK010000020.1"/>
</dbReference>
<dbReference type="EMBL" id="JALPRK010000020">
    <property type="protein sequence ID" value="MCK8489177.1"/>
    <property type="molecule type" value="Genomic_DNA"/>
</dbReference>